<reference evidence="10" key="2">
    <citation type="submission" date="2023-07" db="EMBL/GenBank/DDBJ databases">
        <title>Zobellia barbeyronii sp. nov., a new marine flavobacterium, isolated from green and red algae.</title>
        <authorList>
            <person name="Nedashkovskaya O.I."/>
            <person name="Otstavnykh N."/>
            <person name="Zhukova N."/>
            <person name="Guzev K."/>
            <person name="Chausova V."/>
            <person name="Tekutyeva L."/>
            <person name="Mikhailov V."/>
            <person name="Isaeva M."/>
        </authorList>
    </citation>
    <scope>NUCLEOTIDE SEQUENCE [LARGE SCALE GENOMIC DNA]</scope>
    <source>
        <strain evidence="10">KMM 6746</strain>
    </source>
</reference>
<feature type="domain" description="PAC" evidence="8">
    <location>
        <begin position="196"/>
        <end position="247"/>
    </location>
</feature>
<feature type="domain" description="PAS" evidence="7">
    <location>
        <begin position="376"/>
        <end position="446"/>
    </location>
</feature>
<evidence type="ECO:0000256" key="2">
    <source>
        <dbReference type="ARBA" id="ARBA00012438"/>
    </source>
</evidence>
<dbReference type="Pfam" id="PF08447">
    <property type="entry name" value="PAS_3"/>
    <property type="match status" value="1"/>
</dbReference>
<evidence type="ECO:0000259" key="7">
    <source>
        <dbReference type="PROSITE" id="PS50112"/>
    </source>
</evidence>
<dbReference type="NCBIfam" id="TIGR00229">
    <property type="entry name" value="sensory_box"/>
    <property type="match status" value="2"/>
</dbReference>
<dbReference type="SUPFAM" id="SSF55785">
    <property type="entry name" value="PYP-like sensor domain (PAS domain)"/>
    <property type="match status" value="4"/>
</dbReference>
<evidence type="ECO:0000259" key="8">
    <source>
        <dbReference type="PROSITE" id="PS50113"/>
    </source>
</evidence>
<dbReference type="InterPro" id="IPR003594">
    <property type="entry name" value="HATPase_dom"/>
</dbReference>
<comment type="catalytic activity">
    <reaction evidence="1">
        <text>ATP + protein L-histidine = ADP + protein N-phospho-L-histidine.</text>
        <dbReference type="EC" id="2.7.13.3"/>
    </reaction>
</comment>
<dbReference type="InterPro" id="IPR036890">
    <property type="entry name" value="HATPase_C_sf"/>
</dbReference>
<dbReference type="PANTHER" id="PTHR43304:SF1">
    <property type="entry name" value="PAC DOMAIN-CONTAINING PROTEIN"/>
    <property type="match status" value="1"/>
</dbReference>
<protein>
    <recommendedName>
        <fullName evidence="2">histidine kinase</fullName>
        <ecNumber evidence="2">2.7.13.3</ecNumber>
    </recommendedName>
</protein>
<dbReference type="InterPro" id="IPR000700">
    <property type="entry name" value="PAS-assoc_C"/>
</dbReference>
<evidence type="ECO:0000313" key="9">
    <source>
        <dbReference type="EMBL" id="MBT2160055.1"/>
    </source>
</evidence>
<evidence type="ECO:0000256" key="4">
    <source>
        <dbReference type="ARBA" id="ARBA00022679"/>
    </source>
</evidence>
<organism evidence="9 10">
    <name type="scientific">Zobellia barbeyronii</name>
    <dbReference type="NCBI Taxonomy" id="2748009"/>
    <lineage>
        <taxon>Bacteria</taxon>
        <taxon>Pseudomonadati</taxon>
        <taxon>Bacteroidota</taxon>
        <taxon>Flavobacteriia</taxon>
        <taxon>Flavobacteriales</taxon>
        <taxon>Flavobacteriaceae</taxon>
        <taxon>Zobellia</taxon>
    </lineage>
</organism>
<keyword evidence="3" id="KW-0597">Phosphoprotein</keyword>
<dbReference type="Proteomes" id="UP000740413">
    <property type="component" value="Unassembled WGS sequence"/>
</dbReference>
<dbReference type="Gene3D" id="2.10.70.100">
    <property type="match status" value="1"/>
</dbReference>
<dbReference type="InterPro" id="IPR004358">
    <property type="entry name" value="Sig_transdc_His_kin-like_C"/>
</dbReference>
<dbReference type="InterPro" id="IPR035965">
    <property type="entry name" value="PAS-like_dom_sf"/>
</dbReference>
<evidence type="ECO:0000256" key="5">
    <source>
        <dbReference type="ARBA" id="ARBA00022777"/>
    </source>
</evidence>
<keyword evidence="10" id="KW-1185">Reference proteome</keyword>
<dbReference type="PROSITE" id="PS50113">
    <property type="entry name" value="PAC"/>
    <property type="match status" value="3"/>
</dbReference>
<dbReference type="InterPro" id="IPR005467">
    <property type="entry name" value="His_kinase_dom"/>
</dbReference>
<dbReference type="PROSITE" id="PS50112">
    <property type="entry name" value="PAS"/>
    <property type="match status" value="1"/>
</dbReference>
<dbReference type="PANTHER" id="PTHR43304">
    <property type="entry name" value="PHYTOCHROME-LIKE PROTEIN CPH1"/>
    <property type="match status" value="1"/>
</dbReference>
<dbReference type="SMART" id="SM00387">
    <property type="entry name" value="HATPase_c"/>
    <property type="match status" value="1"/>
</dbReference>
<comment type="caution">
    <text evidence="9">The sequence shown here is derived from an EMBL/GenBank/DDBJ whole genome shotgun (WGS) entry which is preliminary data.</text>
</comment>
<evidence type="ECO:0000256" key="3">
    <source>
        <dbReference type="ARBA" id="ARBA00022553"/>
    </source>
</evidence>
<dbReference type="RefSeq" id="WP_214610316.1">
    <property type="nucleotide sequence ID" value="NZ_JACATN010000001.1"/>
</dbReference>
<dbReference type="SMART" id="SM00086">
    <property type="entry name" value="PAC"/>
    <property type="match status" value="4"/>
</dbReference>
<dbReference type="InterPro" id="IPR013655">
    <property type="entry name" value="PAS_fold_3"/>
</dbReference>
<evidence type="ECO:0000313" key="10">
    <source>
        <dbReference type="Proteomes" id="UP000740413"/>
    </source>
</evidence>
<feature type="domain" description="PAC" evidence="8">
    <location>
        <begin position="323"/>
        <end position="375"/>
    </location>
</feature>
<dbReference type="EMBL" id="JACATN010000001">
    <property type="protein sequence ID" value="MBT2160055.1"/>
    <property type="molecule type" value="Genomic_DNA"/>
</dbReference>
<dbReference type="InterPro" id="IPR013656">
    <property type="entry name" value="PAS_4"/>
</dbReference>
<evidence type="ECO:0000259" key="6">
    <source>
        <dbReference type="PROSITE" id="PS50109"/>
    </source>
</evidence>
<dbReference type="EC" id="2.7.13.3" evidence="2"/>
<accession>A0ABS5WAH8</accession>
<evidence type="ECO:0000256" key="1">
    <source>
        <dbReference type="ARBA" id="ARBA00000085"/>
    </source>
</evidence>
<sequence length="734" mass="83472">MQTLSITSLIKDSPSAVAILDTQLRFAGNSKVWADEFCPNCESLTGKNYFDVIPRTPKKLKAILENCLNEGVRNLSEGEKFIYPNGEIQWLKWKINAWTDANSEIGGLIVLLEDVTRVKRREELYAKSERVARTGGWEVDMHTNYVYWTDLTRDIHEVSKDFQPNLESGLNFYKKGEHRERITNLVTNAITDGTPWDTELILITAKGNELWVRAKGEVEFINGKCIRIYGTFQDIDEKKKTELDFKRISNRLALATQGANVGIWEYDLISDSLVWDDIMYNLFGIEKIANQTTYDTWLNSVHPDDMERSNQEVEAAISGIKDFDSQFRIIWPNGEIRHIRGIGVTKKNAQGKVVKLVGTNYDITELKNTQMMLQKSEESFHGAFENSDTGMAIVALDGSFEKVNESLCASLGYAEKELLTMNFKEVTHPEDFNDDRSLLKQITKRKRSSYKLEKRYFHKDGHVIHGILTVTAVKDTSGELLHFVSQVTDITPRIKNEKKLSHLVDITTEQNDSLLNFAHIVSHNLRSHSSNLSMLTNFLIKEKSDSERENLLVMLRGATDSLNDTILHLNEVVQVKVGAFEKMKNINLYDAITDVQKNLSILIQEKNAVCEINVPRDLKVRVIPAYLDSIILNLLTNSLKYSSPKRAPLIQISSKIESNAITVSFKDNGLGIDLKRNSDKLFGMYKTFHRNKDAKGIGLFITKNQMEAMNGKIEAESTVDVGSTFKLYFEKPLT</sequence>
<dbReference type="Pfam" id="PF02518">
    <property type="entry name" value="HATPase_c"/>
    <property type="match status" value="1"/>
</dbReference>
<dbReference type="SUPFAM" id="SSF55874">
    <property type="entry name" value="ATPase domain of HSP90 chaperone/DNA topoisomerase II/histidine kinase"/>
    <property type="match status" value="1"/>
</dbReference>
<feature type="domain" description="Histidine kinase" evidence="6">
    <location>
        <begin position="520"/>
        <end position="733"/>
    </location>
</feature>
<gene>
    <name evidence="9" type="ORF">HW347_02195</name>
</gene>
<dbReference type="InterPro" id="IPR001610">
    <property type="entry name" value="PAC"/>
</dbReference>
<dbReference type="CDD" id="cd00130">
    <property type="entry name" value="PAS"/>
    <property type="match status" value="3"/>
</dbReference>
<dbReference type="Pfam" id="PF13426">
    <property type="entry name" value="PAS_9"/>
    <property type="match status" value="1"/>
</dbReference>
<dbReference type="Gene3D" id="3.30.565.10">
    <property type="entry name" value="Histidine kinase-like ATPase, C-terminal domain"/>
    <property type="match status" value="1"/>
</dbReference>
<dbReference type="PRINTS" id="PR00344">
    <property type="entry name" value="BCTRLSENSOR"/>
</dbReference>
<proteinExistence type="predicted"/>
<keyword evidence="5" id="KW-0418">Kinase</keyword>
<reference evidence="9 10" key="1">
    <citation type="submission" date="2020-06" db="EMBL/GenBank/DDBJ databases">
        <authorList>
            <person name="Isaeva M.P."/>
            <person name="Chernysheva N.Y."/>
        </authorList>
    </citation>
    <scope>NUCLEOTIDE SEQUENCE [LARGE SCALE GENOMIC DNA]</scope>
    <source>
        <strain evidence="9 10">KMM 6746</strain>
    </source>
</reference>
<feature type="domain" description="PAC" evidence="8">
    <location>
        <begin position="450"/>
        <end position="502"/>
    </location>
</feature>
<dbReference type="Gene3D" id="3.30.450.20">
    <property type="entry name" value="PAS domain"/>
    <property type="match status" value="4"/>
</dbReference>
<name>A0ABS5WAH8_9FLAO</name>
<keyword evidence="4" id="KW-0808">Transferase</keyword>
<dbReference type="SMART" id="SM00091">
    <property type="entry name" value="PAS"/>
    <property type="match status" value="2"/>
</dbReference>
<dbReference type="PROSITE" id="PS50109">
    <property type="entry name" value="HIS_KIN"/>
    <property type="match status" value="1"/>
</dbReference>
<dbReference type="Pfam" id="PF08448">
    <property type="entry name" value="PAS_4"/>
    <property type="match status" value="1"/>
</dbReference>
<dbReference type="InterPro" id="IPR052162">
    <property type="entry name" value="Sensor_kinase/Photoreceptor"/>
</dbReference>
<dbReference type="InterPro" id="IPR000014">
    <property type="entry name" value="PAS"/>
</dbReference>